<dbReference type="PANTHER" id="PTHR18895:SF74">
    <property type="entry name" value="MTRF1L RELEASE FACTOR GLUTAMINE METHYLTRANSFERASE"/>
    <property type="match status" value="1"/>
</dbReference>
<keyword evidence="9" id="KW-1185">Reference proteome</keyword>
<dbReference type="InterPro" id="IPR002052">
    <property type="entry name" value="DNA_methylase_N6_adenine_CS"/>
</dbReference>
<dbReference type="PANTHER" id="PTHR18895">
    <property type="entry name" value="HEMK METHYLTRANSFERASE"/>
    <property type="match status" value="1"/>
</dbReference>
<dbReference type="GO" id="GO:0003676">
    <property type="term" value="F:nucleic acid binding"/>
    <property type="evidence" value="ECO:0007669"/>
    <property type="project" value="InterPro"/>
</dbReference>
<keyword evidence="2 5" id="KW-0808">Transferase</keyword>
<dbReference type="Gene3D" id="1.10.8.10">
    <property type="entry name" value="DNA helicase RuvA subunit, C-terminal domain"/>
    <property type="match status" value="1"/>
</dbReference>
<dbReference type="GO" id="GO:0032259">
    <property type="term" value="P:methylation"/>
    <property type="evidence" value="ECO:0007669"/>
    <property type="project" value="UniProtKB-KW"/>
</dbReference>
<dbReference type="InterPro" id="IPR019874">
    <property type="entry name" value="RF_methyltr_PrmC"/>
</dbReference>
<dbReference type="GO" id="GO:0102559">
    <property type="term" value="F:peptide chain release factor N(5)-glutamine methyltransferase activity"/>
    <property type="evidence" value="ECO:0007669"/>
    <property type="project" value="UniProtKB-EC"/>
</dbReference>
<keyword evidence="1 5" id="KW-0489">Methyltransferase</keyword>
<proteinExistence type="inferred from homology"/>
<evidence type="ECO:0000259" key="6">
    <source>
        <dbReference type="Pfam" id="PF05175"/>
    </source>
</evidence>
<dbReference type="Pfam" id="PF05175">
    <property type="entry name" value="MTS"/>
    <property type="match status" value="1"/>
</dbReference>
<dbReference type="NCBIfam" id="TIGR03534">
    <property type="entry name" value="RF_mod_PrmC"/>
    <property type="match status" value="1"/>
</dbReference>
<comment type="catalytic activity">
    <reaction evidence="4 5">
        <text>L-glutaminyl-[peptide chain release factor] + S-adenosyl-L-methionine = N(5)-methyl-L-glutaminyl-[peptide chain release factor] + S-adenosyl-L-homocysteine + H(+)</text>
        <dbReference type="Rhea" id="RHEA:42896"/>
        <dbReference type="Rhea" id="RHEA-COMP:10271"/>
        <dbReference type="Rhea" id="RHEA-COMP:10272"/>
        <dbReference type="ChEBI" id="CHEBI:15378"/>
        <dbReference type="ChEBI" id="CHEBI:30011"/>
        <dbReference type="ChEBI" id="CHEBI:57856"/>
        <dbReference type="ChEBI" id="CHEBI:59789"/>
        <dbReference type="ChEBI" id="CHEBI:61891"/>
        <dbReference type="EC" id="2.1.1.297"/>
    </reaction>
</comment>
<dbReference type="CDD" id="cd02440">
    <property type="entry name" value="AdoMet_MTases"/>
    <property type="match status" value="1"/>
</dbReference>
<evidence type="ECO:0000256" key="4">
    <source>
        <dbReference type="ARBA" id="ARBA00048391"/>
    </source>
</evidence>
<comment type="similarity">
    <text evidence="5">Belongs to the protein N5-glutamine methyltransferase family. PrmC subfamily.</text>
</comment>
<feature type="binding site" evidence="5">
    <location>
        <begin position="192"/>
        <end position="195"/>
    </location>
    <ligand>
        <name>substrate</name>
    </ligand>
</feature>
<feature type="domain" description="Methyltransferase small" evidence="6">
    <location>
        <begin position="113"/>
        <end position="197"/>
    </location>
</feature>
<feature type="binding site" evidence="5">
    <location>
        <position position="192"/>
    </location>
    <ligand>
        <name>S-adenosyl-L-methionine</name>
        <dbReference type="ChEBI" id="CHEBI:59789"/>
    </ligand>
</feature>
<dbReference type="Pfam" id="PF17827">
    <property type="entry name" value="PrmC_N"/>
    <property type="match status" value="1"/>
</dbReference>
<comment type="function">
    <text evidence="5">Methylates the class 1 translation termination release factors RF1/PrfA and RF2/PrfB on the glutamine residue of the universally conserved GGQ motif.</text>
</comment>
<feature type="binding site" evidence="5">
    <location>
        <position position="146"/>
    </location>
    <ligand>
        <name>S-adenosyl-L-methionine</name>
        <dbReference type="ChEBI" id="CHEBI:59789"/>
    </ligand>
</feature>
<dbReference type="NCBIfam" id="TIGR00536">
    <property type="entry name" value="hemK_fam"/>
    <property type="match status" value="1"/>
</dbReference>
<keyword evidence="3 5" id="KW-0949">S-adenosyl-L-methionine</keyword>
<dbReference type="EC" id="2.1.1.297" evidence="5"/>
<comment type="caution">
    <text evidence="8">The sequence shown here is derived from an EMBL/GenBank/DDBJ whole genome shotgun (WGS) entry which is preliminary data.</text>
</comment>
<dbReference type="InterPro" id="IPR040758">
    <property type="entry name" value="PrmC_N"/>
</dbReference>
<dbReference type="InterPro" id="IPR050320">
    <property type="entry name" value="N5-glutamine_MTase"/>
</dbReference>
<evidence type="ECO:0000259" key="7">
    <source>
        <dbReference type="Pfam" id="PF17827"/>
    </source>
</evidence>
<evidence type="ECO:0000256" key="2">
    <source>
        <dbReference type="ARBA" id="ARBA00022679"/>
    </source>
</evidence>
<evidence type="ECO:0000256" key="3">
    <source>
        <dbReference type="ARBA" id="ARBA00022691"/>
    </source>
</evidence>
<gene>
    <name evidence="5 8" type="primary">prmC</name>
    <name evidence="8" type="ORF">JYB65_11680</name>
</gene>
<dbReference type="InterPro" id="IPR029063">
    <property type="entry name" value="SAM-dependent_MTases_sf"/>
</dbReference>
<name>A0A939D9S3_CLOAM</name>
<evidence type="ECO:0000313" key="8">
    <source>
        <dbReference type="EMBL" id="MBN7774024.1"/>
    </source>
</evidence>
<evidence type="ECO:0000313" key="9">
    <source>
        <dbReference type="Proteomes" id="UP000664545"/>
    </source>
</evidence>
<protein>
    <recommendedName>
        <fullName evidence="5">Release factor glutamine methyltransferase</fullName>
        <shortName evidence="5">RF MTase</shortName>
        <ecNumber evidence="5">2.1.1.297</ecNumber>
    </recommendedName>
    <alternativeName>
        <fullName evidence="5">N5-glutamine methyltransferase PrmC</fullName>
    </alternativeName>
    <alternativeName>
        <fullName evidence="5">Protein-(glutamine-N5) MTase PrmC</fullName>
    </alternativeName>
    <alternativeName>
        <fullName evidence="5">Protein-glutamine N-methyltransferase PrmC</fullName>
    </alternativeName>
</protein>
<evidence type="ECO:0000256" key="1">
    <source>
        <dbReference type="ARBA" id="ARBA00022603"/>
    </source>
</evidence>
<dbReference type="Proteomes" id="UP000664545">
    <property type="component" value="Unassembled WGS sequence"/>
</dbReference>
<comment type="caution">
    <text evidence="5">Lacks conserved residue(s) required for the propagation of feature annotation.</text>
</comment>
<dbReference type="InterPro" id="IPR007848">
    <property type="entry name" value="Small_mtfrase_dom"/>
</dbReference>
<feature type="domain" description="Release factor glutamine methyltransferase N-terminal" evidence="7">
    <location>
        <begin position="7"/>
        <end position="77"/>
    </location>
</feature>
<dbReference type="SUPFAM" id="SSF53335">
    <property type="entry name" value="S-adenosyl-L-methionine-dependent methyltransferases"/>
    <property type="match status" value="1"/>
</dbReference>
<dbReference type="RefSeq" id="WP_206582868.1">
    <property type="nucleotide sequence ID" value="NZ_JAFJZZ010000006.1"/>
</dbReference>
<organism evidence="8 9">
    <name type="scientific">Clostridium aminobutyricum</name>
    <dbReference type="NCBI Taxonomy" id="33953"/>
    <lineage>
        <taxon>Bacteria</taxon>
        <taxon>Bacillati</taxon>
        <taxon>Bacillota</taxon>
        <taxon>Clostridia</taxon>
        <taxon>Eubacteriales</taxon>
        <taxon>Clostridiaceae</taxon>
        <taxon>Clostridium</taxon>
    </lineage>
</organism>
<dbReference type="AlphaFoldDB" id="A0A939D9S3"/>
<accession>A0A939D9S3</accession>
<evidence type="ECO:0000256" key="5">
    <source>
        <dbReference type="HAMAP-Rule" id="MF_02126"/>
    </source>
</evidence>
<dbReference type="HAMAP" id="MF_02126">
    <property type="entry name" value="RF_methyltr_PrmC"/>
    <property type="match status" value="1"/>
</dbReference>
<dbReference type="Gene3D" id="3.40.50.150">
    <property type="entry name" value="Vaccinia Virus protein VP39"/>
    <property type="match status" value="1"/>
</dbReference>
<dbReference type="PROSITE" id="PS00092">
    <property type="entry name" value="N6_MTASE"/>
    <property type="match status" value="1"/>
</dbReference>
<dbReference type="InterPro" id="IPR004556">
    <property type="entry name" value="HemK-like"/>
</dbReference>
<dbReference type="EMBL" id="JAFJZZ010000006">
    <property type="protein sequence ID" value="MBN7774024.1"/>
    <property type="molecule type" value="Genomic_DNA"/>
</dbReference>
<reference evidence="8" key="1">
    <citation type="submission" date="2021-02" db="EMBL/GenBank/DDBJ databases">
        <title>Abyssanaerobacter marinus gen.nov., sp., nov, anaerobic bacterium isolated from the Onnuri vent field of Indian Ocean and suggestion of Mogibacteriaceae fam. nov., and proposal of reclassification of ambiguous this family's genus member.</title>
        <authorList>
            <person name="Kim Y.J."/>
            <person name="Yang J.-A."/>
        </authorList>
    </citation>
    <scope>NUCLEOTIDE SEQUENCE</scope>
    <source>
        <strain evidence="8">DSM 2634</strain>
    </source>
</reference>
<sequence length="286" mass="32396">MAMIVKELLQVGQRALEVAGIYDAKVDAEQLLCYMLHVDKAGLFMIWSRMLDDSQCNTYFDLIDRRATRLPLQYITGIQEFMGYPFMVNEKVLIPRLDTEILAEAAMDYSSHFKKKVHLLDLCCGSGAIGISLDKICKNMKVTCCDISDDAIELARKNAKLLKSNVSFALGDLFEPFKKKLGNTRFDIIVSNPPYIESSIIPTLDKEVREYEPHLALDGGNDGLDFYRRIIEEAPNYLREHGMLLFEIGYDQGRAVEELAILRGPFVSVEIKKDHSGLDRVAICRS</sequence>